<proteinExistence type="predicted"/>
<name>A0A2W7RJC4_9BACT</name>
<evidence type="ECO:0000313" key="3">
    <source>
        <dbReference type="EMBL" id="PZX54589.1"/>
    </source>
</evidence>
<dbReference type="Proteomes" id="UP000321927">
    <property type="component" value="Unassembled WGS sequence"/>
</dbReference>
<protein>
    <recommendedName>
        <fullName evidence="7">Lipoprotein</fullName>
    </recommendedName>
</protein>
<sequence length="379" mass="41631">MKTFTTKMLVLVTSALLLGACSQMATYENEDLNNGLEKADELGFILNPYGTTNGFENGSVLFGNEIDCESSYCVPAERVDEIRFSRSLTPQKRTSGENVKEVYSNVYLTLLPNNMAYYEVDVISVLISGDPQSLVSFDGSIGGYSFATYPGQSYQDVSNNIRTNYFRSEMFDFTAIHCGNSFDYIINETSFAVDEPVVFTGTLYLIPICRSSCDEETFDYSSSVEEGMVDVTFEYSYSEEAKVSIDFTFPQIIIDIPNNGTYTGADGKNYRVTGNGTVFHWTGEVSCSSESPTTFSFKGLVPDCGAGNSNDGKANIWTGAKVVAVDGVSLVNNPETLDINEGFYSLKRELSNIVFEGCPTTKKSKKKKTSENNDGPPKS</sequence>
<dbReference type="EMBL" id="VORV01000009">
    <property type="protein sequence ID" value="TXD76904.1"/>
    <property type="molecule type" value="Genomic_DNA"/>
</dbReference>
<feature type="signal peptide" evidence="2">
    <location>
        <begin position="1"/>
        <end position="25"/>
    </location>
</feature>
<keyword evidence="2" id="KW-0732">Signal</keyword>
<gene>
    <name evidence="4" type="ORF">ESW18_13930</name>
    <name evidence="3" type="ORF">LV84_02742</name>
</gene>
<evidence type="ECO:0000313" key="6">
    <source>
        <dbReference type="Proteomes" id="UP000321927"/>
    </source>
</evidence>
<dbReference type="RefSeq" id="WP_086502129.1">
    <property type="nucleotide sequence ID" value="NZ_MSSV01000014.1"/>
</dbReference>
<evidence type="ECO:0000313" key="4">
    <source>
        <dbReference type="EMBL" id="TXD76904.1"/>
    </source>
</evidence>
<keyword evidence="6" id="KW-1185">Reference proteome</keyword>
<organism evidence="3 5">
    <name type="scientific">Algoriphagus ratkowskyi</name>
    <dbReference type="NCBI Taxonomy" id="57028"/>
    <lineage>
        <taxon>Bacteria</taxon>
        <taxon>Pseudomonadati</taxon>
        <taxon>Bacteroidota</taxon>
        <taxon>Cytophagia</taxon>
        <taxon>Cytophagales</taxon>
        <taxon>Cyclobacteriaceae</taxon>
        <taxon>Algoriphagus</taxon>
    </lineage>
</organism>
<dbReference type="AlphaFoldDB" id="A0A2W7RJC4"/>
<accession>A0A2W7RJC4</accession>
<evidence type="ECO:0000256" key="2">
    <source>
        <dbReference type="SAM" id="SignalP"/>
    </source>
</evidence>
<reference evidence="3 5" key="1">
    <citation type="submission" date="2018-06" db="EMBL/GenBank/DDBJ databases">
        <title>Genomic Encyclopedia of Archaeal and Bacterial Type Strains, Phase II (KMG-II): from individual species to whole genera.</title>
        <authorList>
            <person name="Goeker M."/>
        </authorList>
    </citation>
    <scope>NUCLEOTIDE SEQUENCE [LARGE SCALE GENOMIC DNA]</scope>
    <source>
        <strain evidence="3 5">DSM 22686</strain>
    </source>
</reference>
<dbReference type="OrthoDB" id="831702at2"/>
<evidence type="ECO:0000256" key="1">
    <source>
        <dbReference type="SAM" id="MobiDB-lite"/>
    </source>
</evidence>
<evidence type="ECO:0008006" key="7">
    <source>
        <dbReference type="Google" id="ProtNLM"/>
    </source>
</evidence>
<comment type="caution">
    <text evidence="3">The sequence shown here is derived from an EMBL/GenBank/DDBJ whole genome shotgun (WGS) entry which is preliminary data.</text>
</comment>
<dbReference type="Proteomes" id="UP000249115">
    <property type="component" value="Unassembled WGS sequence"/>
</dbReference>
<dbReference type="EMBL" id="QKZU01000010">
    <property type="protein sequence ID" value="PZX54589.1"/>
    <property type="molecule type" value="Genomic_DNA"/>
</dbReference>
<reference evidence="4 6" key="2">
    <citation type="submission" date="2019-08" db="EMBL/GenBank/DDBJ databases">
        <title>Genome of Algoriphagus ratkowskyi IC026.</title>
        <authorList>
            <person name="Bowman J.P."/>
        </authorList>
    </citation>
    <scope>NUCLEOTIDE SEQUENCE [LARGE SCALE GENOMIC DNA]</scope>
    <source>
        <strain evidence="4 6">IC026</strain>
    </source>
</reference>
<evidence type="ECO:0000313" key="5">
    <source>
        <dbReference type="Proteomes" id="UP000249115"/>
    </source>
</evidence>
<feature type="region of interest" description="Disordered" evidence="1">
    <location>
        <begin position="360"/>
        <end position="379"/>
    </location>
</feature>
<feature type="chain" id="PRO_5016071560" description="Lipoprotein" evidence="2">
    <location>
        <begin position="26"/>
        <end position="379"/>
    </location>
</feature>
<dbReference type="PROSITE" id="PS51257">
    <property type="entry name" value="PROKAR_LIPOPROTEIN"/>
    <property type="match status" value="1"/>
</dbReference>